<protein>
    <recommendedName>
        <fullName evidence="7">Small-conductance mechanosensitive channel</fullName>
    </recommendedName>
</protein>
<evidence type="ECO:0000259" key="8">
    <source>
        <dbReference type="Pfam" id="PF00924"/>
    </source>
</evidence>
<dbReference type="PANTHER" id="PTHR30221">
    <property type="entry name" value="SMALL-CONDUCTANCE MECHANOSENSITIVE CHANNEL"/>
    <property type="match status" value="1"/>
</dbReference>
<comment type="caution">
    <text evidence="7">Lacks conserved residue(s) required for the propagation of feature annotation.</text>
</comment>
<evidence type="ECO:0000256" key="1">
    <source>
        <dbReference type="ARBA" id="ARBA00004651"/>
    </source>
</evidence>
<dbReference type="InterPro" id="IPR011014">
    <property type="entry name" value="MscS_channel_TM-2"/>
</dbReference>
<evidence type="ECO:0000256" key="5">
    <source>
        <dbReference type="ARBA" id="ARBA00022989"/>
    </source>
</evidence>
<feature type="transmembrane region" description="Helical" evidence="7">
    <location>
        <begin position="15"/>
        <end position="39"/>
    </location>
</feature>
<dbReference type="InterPro" id="IPR023408">
    <property type="entry name" value="MscS_beta-dom_sf"/>
</dbReference>
<dbReference type="Gene3D" id="2.30.30.60">
    <property type="match status" value="1"/>
</dbReference>
<dbReference type="EMBL" id="WWNR01000001">
    <property type="protein sequence ID" value="MZQ87892.1"/>
    <property type="molecule type" value="Genomic_DNA"/>
</dbReference>
<dbReference type="PANTHER" id="PTHR30221:SF1">
    <property type="entry name" value="SMALL-CONDUCTANCE MECHANOSENSITIVE CHANNEL"/>
    <property type="match status" value="1"/>
</dbReference>
<keyword evidence="7" id="KW-0407">Ion channel</keyword>
<dbReference type="Pfam" id="PF21088">
    <property type="entry name" value="MS_channel_1st"/>
    <property type="match status" value="1"/>
</dbReference>
<gene>
    <name evidence="11" type="ORF">GS660_02120</name>
</gene>
<dbReference type="InterPro" id="IPR049278">
    <property type="entry name" value="MS_channel_C"/>
</dbReference>
<dbReference type="RefSeq" id="WP_161342897.1">
    <property type="nucleotide sequence ID" value="NZ_BMGW01000001.1"/>
</dbReference>
<dbReference type="SUPFAM" id="SSF82689">
    <property type="entry name" value="Mechanosensitive channel protein MscS (YggB), C-terminal domain"/>
    <property type="match status" value="1"/>
</dbReference>
<name>A0A6L8VE88_9RHOB</name>
<dbReference type="Gene3D" id="3.30.70.100">
    <property type="match status" value="1"/>
</dbReference>
<dbReference type="InterPro" id="IPR010920">
    <property type="entry name" value="LSM_dom_sf"/>
</dbReference>
<dbReference type="InterPro" id="IPR045275">
    <property type="entry name" value="MscS_archaea/bacteria_type"/>
</dbReference>
<dbReference type="AlphaFoldDB" id="A0A6L8VE88"/>
<evidence type="ECO:0000313" key="12">
    <source>
        <dbReference type="Proteomes" id="UP000477083"/>
    </source>
</evidence>
<evidence type="ECO:0000313" key="11">
    <source>
        <dbReference type="EMBL" id="MZQ87892.1"/>
    </source>
</evidence>
<dbReference type="InterPro" id="IPR006685">
    <property type="entry name" value="MscS_channel_2nd"/>
</dbReference>
<evidence type="ECO:0000256" key="7">
    <source>
        <dbReference type="RuleBase" id="RU369025"/>
    </source>
</evidence>
<proteinExistence type="inferred from homology"/>
<feature type="domain" description="Mechanosensitive ion channel MscS C-terminal" evidence="9">
    <location>
        <begin position="183"/>
        <end position="263"/>
    </location>
</feature>
<comment type="similarity">
    <text evidence="2 7">Belongs to the MscS (TC 1.A.23) family.</text>
</comment>
<sequence>MDGFNLNGFVTDERVTLAIAMALNVIYAIVIFAVALTVAGWARRRVEGFARRHPRVDATLFGFLGNVVKYTIMVMALIFVLSRFGIQTASLVAVIGAAGLAIGLALQGTLSNLAAGVMLVMFRPFRVGDYIEAGGQAGSVREISLFYTEMASYDGLQIIMPNSDIWSSAIKNYTTNPTRMMDLTIGVSYGSDLQIAQEVLERIAHSDPRALQDPAPFVKVKELGASSVDFVFRVWANRADWWALKCDLTRRIKEEFDAAGVDIPFPTQTLVYDPAKPEDGPRPLLVD</sequence>
<evidence type="ECO:0000256" key="6">
    <source>
        <dbReference type="ARBA" id="ARBA00023136"/>
    </source>
</evidence>
<dbReference type="GO" id="GO:0005886">
    <property type="term" value="C:plasma membrane"/>
    <property type="evidence" value="ECO:0007669"/>
    <property type="project" value="UniProtKB-SubCell"/>
</dbReference>
<accession>A0A6L8VE88</accession>
<comment type="subcellular location">
    <subcellularLocation>
        <location evidence="7">Cell inner membrane</location>
        <topology evidence="7">Multi-pass membrane protein</topology>
    </subcellularLocation>
    <subcellularLocation>
        <location evidence="1">Cell membrane</location>
        <topology evidence="1">Multi-pass membrane protein</topology>
    </subcellularLocation>
</comment>
<feature type="transmembrane region" description="Helical" evidence="7">
    <location>
        <begin position="93"/>
        <end position="122"/>
    </location>
</feature>
<dbReference type="Pfam" id="PF00924">
    <property type="entry name" value="MS_channel_2nd"/>
    <property type="match status" value="1"/>
</dbReference>
<dbReference type="OrthoDB" id="9814206at2"/>
<keyword evidence="6 7" id="KW-0472">Membrane</keyword>
<dbReference type="Proteomes" id="UP000477083">
    <property type="component" value="Unassembled WGS sequence"/>
</dbReference>
<dbReference type="SUPFAM" id="SSF82861">
    <property type="entry name" value="Mechanosensitive channel protein MscS (YggB), transmembrane region"/>
    <property type="match status" value="1"/>
</dbReference>
<keyword evidence="7" id="KW-0406">Ion transport</keyword>
<keyword evidence="5 7" id="KW-1133">Transmembrane helix</keyword>
<dbReference type="SUPFAM" id="SSF50182">
    <property type="entry name" value="Sm-like ribonucleoproteins"/>
    <property type="match status" value="1"/>
</dbReference>
<keyword evidence="7" id="KW-0813">Transport</keyword>
<dbReference type="InterPro" id="IPR049142">
    <property type="entry name" value="MS_channel_1st"/>
</dbReference>
<keyword evidence="4 7" id="KW-0812">Transmembrane</keyword>
<organism evidence="11 12">
    <name type="scientific">Frigidibacter albus</name>
    <dbReference type="NCBI Taxonomy" id="1465486"/>
    <lineage>
        <taxon>Bacteria</taxon>
        <taxon>Pseudomonadati</taxon>
        <taxon>Pseudomonadota</taxon>
        <taxon>Alphaproteobacteria</taxon>
        <taxon>Rhodobacterales</taxon>
        <taxon>Paracoccaceae</taxon>
        <taxon>Frigidibacter</taxon>
    </lineage>
</organism>
<dbReference type="GO" id="GO:0008381">
    <property type="term" value="F:mechanosensitive monoatomic ion channel activity"/>
    <property type="evidence" value="ECO:0007669"/>
    <property type="project" value="InterPro"/>
</dbReference>
<evidence type="ECO:0000259" key="10">
    <source>
        <dbReference type="Pfam" id="PF21088"/>
    </source>
</evidence>
<comment type="caution">
    <text evidence="11">The sequence shown here is derived from an EMBL/GenBank/DDBJ whole genome shotgun (WGS) entry which is preliminary data.</text>
</comment>
<dbReference type="Pfam" id="PF21082">
    <property type="entry name" value="MS_channel_3rd"/>
    <property type="match status" value="1"/>
</dbReference>
<dbReference type="Gene3D" id="1.10.287.1260">
    <property type="match status" value="1"/>
</dbReference>
<comment type="function">
    <text evidence="7">Mechanosensitive channel that participates in the regulation of osmotic pressure changes within the cell, opening in response to stretch forces in the membrane lipid bilayer, without the need for other proteins. Contributes to normal resistance to hypoosmotic shock. Forms an ion channel of 1.0 nanosiemens conductance with a slight preference for anions.</text>
</comment>
<keyword evidence="12" id="KW-1185">Reference proteome</keyword>
<feature type="domain" description="Mechanosensitive ion channel MscS" evidence="8">
    <location>
        <begin position="109"/>
        <end position="174"/>
    </location>
</feature>
<feature type="transmembrane region" description="Helical" evidence="7">
    <location>
        <begin position="60"/>
        <end position="81"/>
    </location>
</feature>
<evidence type="ECO:0000256" key="4">
    <source>
        <dbReference type="ARBA" id="ARBA00022692"/>
    </source>
</evidence>
<dbReference type="InterPro" id="IPR011066">
    <property type="entry name" value="MscS_channel_C_sf"/>
</dbReference>
<evidence type="ECO:0000259" key="9">
    <source>
        <dbReference type="Pfam" id="PF21082"/>
    </source>
</evidence>
<keyword evidence="7" id="KW-0997">Cell inner membrane</keyword>
<evidence type="ECO:0000256" key="3">
    <source>
        <dbReference type="ARBA" id="ARBA00022475"/>
    </source>
</evidence>
<comment type="subunit">
    <text evidence="7">Homoheptamer.</text>
</comment>
<evidence type="ECO:0000256" key="2">
    <source>
        <dbReference type="ARBA" id="ARBA00008017"/>
    </source>
</evidence>
<keyword evidence="3" id="KW-1003">Cell membrane</keyword>
<reference evidence="11 12" key="1">
    <citation type="submission" date="2020-01" db="EMBL/GenBank/DDBJ databases">
        <title>Frigidibacter albus SP32T (=CGMCC 1.13995T).</title>
        <authorList>
            <person name="Liao X."/>
        </authorList>
    </citation>
    <scope>NUCLEOTIDE SEQUENCE [LARGE SCALE GENOMIC DNA]</scope>
    <source>
        <strain evidence="11 12">SP32</strain>
    </source>
</reference>
<feature type="domain" description="Mechanosensitive ion channel transmembrane helices 2/3" evidence="10">
    <location>
        <begin position="66"/>
        <end position="107"/>
    </location>
</feature>